<comment type="caution">
    <text evidence="2">The sequence shown here is derived from an EMBL/GenBank/DDBJ whole genome shotgun (WGS) entry which is preliminary data.</text>
</comment>
<gene>
    <name evidence="2" type="ORF">GCM10009431_07890</name>
</gene>
<dbReference type="EMBL" id="BAAAGF010000001">
    <property type="protein sequence ID" value="GAA0739173.1"/>
    <property type="molecule type" value="Genomic_DNA"/>
</dbReference>
<evidence type="ECO:0000313" key="3">
    <source>
        <dbReference type="Proteomes" id="UP001500736"/>
    </source>
</evidence>
<name>A0ABN1JGA8_9FLAO</name>
<organism evidence="2 3">
    <name type="scientific">Gaetbulibacter jejuensis</name>
    <dbReference type="NCBI Taxonomy" id="584607"/>
    <lineage>
        <taxon>Bacteria</taxon>
        <taxon>Pseudomonadati</taxon>
        <taxon>Bacteroidota</taxon>
        <taxon>Flavobacteriia</taxon>
        <taxon>Flavobacteriales</taxon>
        <taxon>Flavobacteriaceae</taxon>
        <taxon>Gaetbulibacter</taxon>
    </lineage>
</organism>
<keyword evidence="1" id="KW-0472">Membrane</keyword>
<feature type="transmembrane region" description="Helical" evidence="1">
    <location>
        <begin position="5"/>
        <end position="24"/>
    </location>
</feature>
<accession>A0ABN1JGA8</accession>
<protein>
    <submittedName>
        <fullName evidence="2">Uncharacterized protein</fullName>
    </submittedName>
</protein>
<proteinExistence type="predicted"/>
<keyword evidence="1" id="KW-0812">Transmembrane</keyword>
<feature type="transmembrane region" description="Helical" evidence="1">
    <location>
        <begin position="30"/>
        <end position="49"/>
    </location>
</feature>
<keyword evidence="1" id="KW-1133">Transmembrane helix</keyword>
<evidence type="ECO:0000313" key="2">
    <source>
        <dbReference type="EMBL" id="GAA0739173.1"/>
    </source>
</evidence>
<sequence>MIKRIIIVFMIIALISIILDFVDVLVLNNYVKAFCYIILALAFIFIGFYKEKSIVNE</sequence>
<dbReference type="Proteomes" id="UP001500736">
    <property type="component" value="Unassembled WGS sequence"/>
</dbReference>
<keyword evidence="3" id="KW-1185">Reference proteome</keyword>
<evidence type="ECO:0000256" key="1">
    <source>
        <dbReference type="SAM" id="Phobius"/>
    </source>
</evidence>
<reference evidence="2 3" key="1">
    <citation type="journal article" date="2019" name="Int. J. Syst. Evol. Microbiol.">
        <title>The Global Catalogue of Microorganisms (GCM) 10K type strain sequencing project: providing services to taxonomists for standard genome sequencing and annotation.</title>
        <authorList>
            <consortium name="The Broad Institute Genomics Platform"/>
            <consortium name="The Broad Institute Genome Sequencing Center for Infectious Disease"/>
            <person name="Wu L."/>
            <person name="Ma J."/>
        </authorList>
    </citation>
    <scope>NUCLEOTIDE SEQUENCE [LARGE SCALE GENOMIC DNA]</scope>
    <source>
        <strain evidence="2 3">JCM 15976</strain>
    </source>
</reference>